<dbReference type="GO" id="GO:0035556">
    <property type="term" value="P:intracellular signal transduction"/>
    <property type="evidence" value="ECO:0007669"/>
    <property type="project" value="TreeGrafter"/>
</dbReference>
<feature type="binding site" evidence="15">
    <location>
        <position position="53"/>
    </location>
    <ligand>
        <name>ATP</name>
        <dbReference type="ChEBI" id="CHEBI:30616"/>
    </ligand>
</feature>
<keyword evidence="11 15" id="KW-0067">ATP-binding</keyword>
<dbReference type="GO" id="GO:0005737">
    <property type="term" value="C:cytoplasm"/>
    <property type="evidence" value="ECO:0007669"/>
    <property type="project" value="UniProtKB-SubCell"/>
</dbReference>
<evidence type="ECO:0000256" key="11">
    <source>
        <dbReference type="ARBA" id="ARBA00022840"/>
    </source>
</evidence>
<dbReference type="InterPro" id="IPR034672">
    <property type="entry name" value="SIK"/>
</dbReference>
<dbReference type="Ensembl" id="ENSELUT00000000235.3">
    <property type="protein sequence ID" value="ENSELUP00000011569.3"/>
    <property type="gene ID" value="ENSELUG00000011923.3"/>
</dbReference>
<organism evidence="18 19">
    <name type="scientific">Esox lucius</name>
    <name type="common">Northern pike</name>
    <dbReference type="NCBI Taxonomy" id="8010"/>
    <lineage>
        <taxon>Eukaryota</taxon>
        <taxon>Metazoa</taxon>
        <taxon>Chordata</taxon>
        <taxon>Craniata</taxon>
        <taxon>Vertebrata</taxon>
        <taxon>Euteleostomi</taxon>
        <taxon>Actinopterygii</taxon>
        <taxon>Neopterygii</taxon>
        <taxon>Teleostei</taxon>
        <taxon>Protacanthopterygii</taxon>
        <taxon>Esociformes</taxon>
        <taxon>Esocidae</taxon>
        <taxon>Esox</taxon>
    </lineage>
</organism>
<keyword evidence="9 15" id="KW-0547">Nucleotide-binding</keyword>
<comment type="catalytic activity">
    <reaction evidence="13">
        <text>L-threonyl-[protein] + ATP = O-phospho-L-threonyl-[protein] + ADP + H(+)</text>
        <dbReference type="Rhea" id="RHEA:46608"/>
        <dbReference type="Rhea" id="RHEA-COMP:11060"/>
        <dbReference type="Rhea" id="RHEA-COMP:11605"/>
        <dbReference type="ChEBI" id="CHEBI:15378"/>
        <dbReference type="ChEBI" id="CHEBI:30013"/>
        <dbReference type="ChEBI" id="CHEBI:30616"/>
        <dbReference type="ChEBI" id="CHEBI:61977"/>
        <dbReference type="ChEBI" id="CHEBI:456216"/>
        <dbReference type="EC" id="2.7.11.1"/>
    </reaction>
</comment>
<reference evidence="18" key="2">
    <citation type="submission" date="2020-02" db="EMBL/GenBank/DDBJ databases">
        <title>Esox lucius (northern pike) genome, fEsoLuc1, primary haplotype.</title>
        <authorList>
            <person name="Myers G."/>
            <person name="Karagic N."/>
            <person name="Meyer A."/>
            <person name="Pippel M."/>
            <person name="Reichard M."/>
            <person name="Winkler S."/>
            <person name="Tracey A."/>
            <person name="Sims Y."/>
            <person name="Howe K."/>
            <person name="Rhie A."/>
            <person name="Formenti G."/>
            <person name="Durbin R."/>
            <person name="Fedrigo O."/>
            <person name="Jarvis E.D."/>
        </authorList>
    </citation>
    <scope>NUCLEOTIDE SEQUENCE [LARGE SCALE GENOMIC DNA]</scope>
</reference>
<feature type="compositionally biased region" description="Basic and acidic residues" evidence="16">
    <location>
        <begin position="1010"/>
        <end position="1020"/>
    </location>
</feature>
<dbReference type="PROSITE" id="PS00107">
    <property type="entry name" value="PROTEIN_KINASE_ATP"/>
    <property type="match status" value="1"/>
</dbReference>
<feature type="compositionally biased region" description="Low complexity" evidence="16">
    <location>
        <begin position="675"/>
        <end position="684"/>
    </location>
</feature>
<dbReference type="InterPro" id="IPR057380">
    <property type="entry name" value="UBA_SIK1/2/3"/>
</dbReference>
<dbReference type="SUPFAM" id="SSF56112">
    <property type="entry name" value="Protein kinase-like (PK-like)"/>
    <property type="match status" value="1"/>
</dbReference>
<dbReference type="PROSITE" id="PS50011">
    <property type="entry name" value="PROTEIN_KINASE_DOM"/>
    <property type="match status" value="1"/>
</dbReference>
<dbReference type="PANTHER" id="PTHR24346:SF47">
    <property type="entry name" value="SERINE_THREONINE-PROTEIN KINASE SIK2-RELATED"/>
    <property type="match status" value="1"/>
</dbReference>
<comment type="cofactor">
    <cofactor evidence="1">
        <name>Mg(2+)</name>
        <dbReference type="ChEBI" id="CHEBI:18420"/>
    </cofactor>
</comment>
<feature type="compositionally biased region" description="Low complexity" evidence="16">
    <location>
        <begin position="1047"/>
        <end position="1061"/>
    </location>
</feature>
<dbReference type="InterPro" id="IPR000719">
    <property type="entry name" value="Prot_kinase_dom"/>
</dbReference>
<dbReference type="Bgee" id="ENSELUG00000011923">
    <property type="expression patterns" value="Expressed in camera-type eye and 11 other cell types or tissues"/>
</dbReference>
<evidence type="ECO:0000256" key="2">
    <source>
        <dbReference type="ARBA" id="ARBA00004496"/>
    </source>
</evidence>
<evidence type="ECO:0000313" key="19">
    <source>
        <dbReference type="Proteomes" id="UP000265140"/>
    </source>
</evidence>
<reference evidence="19" key="1">
    <citation type="journal article" date="2014" name="PLoS ONE">
        <title>The genome and linkage map of the northern pike (Esox lucius): conserved synteny revealed between the salmonid sister group and the Neoteleostei.</title>
        <authorList>
            <person name="Rondeau E.B."/>
            <person name="Minkley D.R."/>
            <person name="Leong J.S."/>
            <person name="Messmer A.M."/>
            <person name="Jantzen J.R."/>
            <person name="von Schalburg K.R."/>
            <person name="Lemon C."/>
            <person name="Bird N.H."/>
            <person name="Koop B.F."/>
        </authorList>
    </citation>
    <scope>NUCLEOTIDE SEQUENCE</scope>
</reference>
<evidence type="ECO:0000256" key="15">
    <source>
        <dbReference type="PROSITE-ProRule" id="PRU10141"/>
    </source>
</evidence>
<dbReference type="STRING" id="8010.ENSELUP00000011569"/>
<feature type="region of interest" description="Disordered" evidence="16">
    <location>
        <begin position="492"/>
        <end position="513"/>
    </location>
</feature>
<dbReference type="GO" id="GO:0000226">
    <property type="term" value="P:microtubule cytoskeleton organization"/>
    <property type="evidence" value="ECO:0007669"/>
    <property type="project" value="TreeGrafter"/>
</dbReference>
<evidence type="ECO:0000256" key="16">
    <source>
        <dbReference type="SAM" id="MobiDB-lite"/>
    </source>
</evidence>
<dbReference type="EC" id="2.7.11.1" evidence="3"/>
<feature type="compositionally biased region" description="Polar residues" evidence="16">
    <location>
        <begin position="932"/>
        <end position="971"/>
    </location>
</feature>
<feature type="domain" description="Protein kinase" evidence="17">
    <location>
        <begin position="24"/>
        <end position="275"/>
    </location>
</feature>
<evidence type="ECO:0000256" key="10">
    <source>
        <dbReference type="ARBA" id="ARBA00022777"/>
    </source>
</evidence>
<dbReference type="OMA" id="IAWNEIS"/>
<dbReference type="GO" id="GO:0050321">
    <property type="term" value="F:tau-protein kinase activity"/>
    <property type="evidence" value="ECO:0007669"/>
    <property type="project" value="TreeGrafter"/>
</dbReference>
<feature type="compositionally biased region" description="Pro residues" evidence="16">
    <location>
        <begin position="664"/>
        <end position="674"/>
    </location>
</feature>
<keyword evidence="12" id="KW-0460">Magnesium</keyword>
<evidence type="ECO:0000259" key="17">
    <source>
        <dbReference type="PROSITE" id="PS50011"/>
    </source>
</evidence>
<dbReference type="Pfam" id="PF23312">
    <property type="entry name" value="UBA_SIK3"/>
    <property type="match status" value="1"/>
</dbReference>
<dbReference type="SMART" id="SM00220">
    <property type="entry name" value="S_TKc"/>
    <property type="match status" value="1"/>
</dbReference>
<feature type="compositionally biased region" description="Low complexity" evidence="16">
    <location>
        <begin position="979"/>
        <end position="1003"/>
    </location>
</feature>
<evidence type="ECO:0000256" key="12">
    <source>
        <dbReference type="ARBA" id="ARBA00022842"/>
    </source>
</evidence>
<dbReference type="FunFam" id="3.30.200.20:FF:000003">
    <property type="entry name" value="Non-specific serine/threonine protein kinase"/>
    <property type="match status" value="1"/>
</dbReference>
<feature type="region of interest" description="Disordered" evidence="16">
    <location>
        <begin position="786"/>
        <end position="1075"/>
    </location>
</feature>
<keyword evidence="19" id="KW-1185">Reference proteome</keyword>
<dbReference type="GO" id="GO:0005524">
    <property type="term" value="F:ATP binding"/>
    <property type="evidence" value="ECO:0007669"/>
    <property type="project" value="UniProtKB-UniRule"/>
</dbReference>
<reference evidence="18" key="3">
    <citation type="submission" date="2025-08" db="UniProtKB">
        <authorList>
            <consortium name="Ensembl"/>
        </authorList>
    </citation>
    <scope>IDENTIFICATION</scope>
</reference>
<dbReference type="Gene3D" id="1.10.510.10">
    <property type="entry name" value="Transferase(Phosphotransferase) domain 1"/>
    <property type="match status" value="1"/>
</dbReference>
<dbReference type="GO" id="GO:0046872">
    <property type="term" value="F:metal ion binding"/>
    <property type="evidence" value="ECO:0007669"/>
    <property type="project" value="UniProtKB-KW"/>
</dbReference>
<feature type="region of interest" description="Disordered" evidence="16">
    <location>
        <begin position="654"/>
        <end position="741"/>
    </location>
</feature>
<keyword evidence="4" id="KW-0963">Cytoplasm</keyword>
<keyword evidence="5" id="KW-0723">Serine/threonine-protein kinase</keyword>
<evidence type="ECO:0000256" key="8">
    <source>
        <dbReference type="ARBA" id="ARBA00022723"/>
    </source>
</evidence>
<keyword evidence="10" id="KW-0418">Kinase</keyword>
<keyword evidence="7" id="KW-0808">Transferase</keyword>
<feature type="compositionally biased region" description="Low complexity" evidence="16">
    <location>
        <begin position="715"/>
        <end position="741"/>
    </location>
</feature>
<dbReference type="Pfam" id="PF00069">
    <property type="entry name" value="Pkinase"/>
    <property type="match status" value="1"/>
</dbReference>
<dbReference type="AlphaFoldDB" id="A0A3P8Y726"/>
<protein>
    <recommendedName>
        <fullName evidence="3">non-specific serine/threonine protein kinase</fullName>
        <ecNumber evidence="3">2.7.11.1</ecNumber>
    </recommendedName>
</protein>
<dbReference type="InterPro" id="IPR008271">
    <property type="entry name" value="Ser/Thr_kinase_AS"/>
</dbReference>
<feature type="compositionally biased region" description="Low complexity" evidence="16">
    <location>
        <begin position="696"/>
        <end position="707"/>
    </location>
</feature>
<evidence type="ECO:0000256" key="9">
    <source>
        <dbReference type="ARBA" id="ARBA00022741"/>
    </source>
</evidence>
<evidence type="ECO:0000256" key="13">
    <source>
        <dbReference type="ARBA" id="ARBA00047899"/>
    </source>
</evidence>
<keyword evidence="6" id="KW-0597">Phosphoprotein</keyword>
<dbReference type="GeneTree" id="ENSGT00940000154989"/>
<comment type="subcellular location">
    <subcellularLocation>
        <location evidence="2">Cytoplasm</location>
    </subcellularLocation>
</comment>
<evidence type="ECO:0000256" key="3">
    <source>
        <dbReference type="ARBA" id="ARBA00012513"/>
    </source>
</evidence>
<dbReference type="PANTHER" id="PTHR24346">
    <property type="entry name" value="MAP/MICROTUBULE AFFINITY-REGULATING KINASE"/>
    <property type="match status" value="1"/>
</dbReference>
<dbReference type="InterPro" id="IPR017441">
    <property type="entry name" value="Protein_kinase_ATP_BS"/>
</dbReference>
<reference evidence="18" key="4">
    <citation type="submission" date="2025-09" db="UniProtKB">
        <authorList>
            <consortium name="Ensembl"/>
        </authorList>
    </citation>
    <scope>IDENTIFICATION</scope>
</reference>
<feature type="region of interest" description="Disordered" evidence="16">
    <location>
        <begin position="358"/>
        <end position="411"/>
    </location>
</feature>
<evidence type="ECO:0000313" key="18">
    <source>
        <dbReference type="Ensembl" id="ENSELUP00000011569.3"/>
    </source>
</evidence>
<evidence type="ECO:0000256" key="4">
    <source>
        <dbReference type="ARBA" id="ARBA00022490"/>
    </source>
</evidence>
<dbReference type="InParanoid" id="A0A3P8Y726"/>
<feature type="compositionally biased region" description="Polar residues" evidence="16">
    <location>
        <begin position="839"/>
        <end position="923"/>
    </location>
</feature>
<proteinExistence type="predicted"/>
<dbReference type="PROSITE" id="PS00108">
    <property type="entry name" value="PROTEIN_KINASE_ST"/>
    <property type="match status" value="1"/>
</dbReference>
<sequence>MVVSSDGSPPSPPYPGVSVQVGFYEVIRTLGKGNFAVVKLARHKVTKTQVAIKIIDKTRLEPSELKKIYREVEVMKLLDHPHIIKLYQVMETNDMLYMVMEYARNGEMFDLLSSSGRLCESEARKKFWQILLAVDYCHCNHIVHRDLKAENLLLDSNMDVKVADFGFGNFFRKGEFLSTWCGSPPYAAPEVFEGREYEGPPLDIWSLGVVLYVMVCGVLPFEGPSLPALSQRVREGRFRIPFFMSQECENLVRRMLVIDPAKRITVAQIKKHRWMKVDAPVSAALPEKPQHTPTPEGGSCLEEDFNEPVLGLMQILGIDRQRTIESLQSSSYNHFSAIYRLMLEKVKELRSLRHPANVDAALLTPDPPRQTRTGEEDQERNQVGDAHEDVGREVEGATPLSSHPSRRHTVSEVTVDLQECSPPCIEVNSSDEGSSDVFSSCSFSCSPVSSALLSPVEDLFTSALATVEGAETLSPPESPPALALALSSTLQESPQDSLPSFQEGRRASDTGALTQGLRVFRQQLRKEARAKGLLGLNKINGPGVQPGWSPLASGPLPCPAPCHPAWRAQDLSPSVPTTPLSEEGFQQQRVIQIPLCHIRPNTTLPPDLSSSSFQPAHLLLSPPSALNVDAPSHPLIGLLSTHTQTHNFLTCSFKQNHPLHPQKHPQPQPHPQPPAQLQTQPHPLSYQLPHPESYLQLKQQPHSQPYQQPHPQPHPQLYQQPHQQSYQQPLLQPHPQSYQHPQSYLSHCVEQPLDLSLSSTSSSTSLAMVVSTAHLLETHLQISLPRTQNPTPGFSDLHHFPVRSQYPHPNTQSHPQEIHPHNHPNTQNHPQLLHPNTHPDPQSYPQLHSNTHPDPQSYPQQLQSNTHPDPQSYPQQLHSNTHPDPQSYPQQLHSNTHPDPQSYPQQLHSNTHPDPQSYPQQLHPNVHPDPQSYPQKQQLSNHPDPQSYPQKQHPNNHPDPQSYPQQLQFQSEHLHPNSHQDFQPQSQQLHPQQHLNPQPENQHFPSVIHQDPRNHPDHRSQPYLLHSHSDPHSQPRPRANHRTYTHSQSARRPQLQRQARLPPCPVGRMDTGYSS</sequence>
<dbReference type="CDD" id="cd14071">
    <property type="entry name" value="STKc_SIK"/>
    <property type="match status" value="1"/>
</dbReference>
<accession>A0A3P8Y726</accession>
<name>A0A3P8Y726_ESOLU</name>
<evidence type="ECO:0000256" key="1">
    <source>
        <dbReference type="ARBA" id="ARBA00001946"/>
    </source>
</evidence>
<evidence type="ECO:0000256" key="7">
    <source>
        <dbReference type="ARBA" id="ARBA00022679"/>
    </source>
</evidence>
<evidence type="ECO:0000256" key="14">
    <source>
        <dbReference type="ARBA" id="ARBA00048679"/>
    </source>
</evidence>
<feature type="compositionally biased region" description="Basic and acidic residues" evidence="16">
    <location>
        <begin position="372"/>
        <end position="395"/>
    </location>
</feature>
<keyword evidence="8" id="KW-0479">Metal-binding</keyword>
<evidence type="ECO:0000256" key="6">
    <source>
        <dbReference type="ARBA" id="ARBA00022553"/>
    </source>
</evidence>
<dbReference type="Proteomes" id="UP000265140">
    <property type="component" value="Chromosome 22"/>
</dbReference>
<evidence type="ECO:0000256" key="5">
    <source>
        <dbReference type="ARBA" id="ARBA00022527"/>
    </source>
</evidence>
<dbReference type="FunFam" id="1.10.510.10:FF:000154">
    <property type="entry name" value="Serine/threonine-protein kinase SIK2"/>
    <property type="match status" value="1"/>
</dbReference>
<comment type="catalytic activity">
    <reaction evidence="14">
        <text>L-seryl-[protein] + ATP = O-phospho-L-seryl-[protein] + ADP + H(+)</text>
        <dbReference type="Rhea" id="RHEA:17989"/>
        <dbReference type="Rhea" id="RHEA-COMP:9863"/>
        <dbReference type="Rhea" id="RHEA-COMP:11604"/>
        <dbReference type="ChEBI" id="CHEBI:15378"/>
        <dbReference type="ChEBI" id="CHEBI:29999"/>
        <dbReference type="ChEBI" id="CHEBI:30616"/>
        <dbReference type="ChEBI" id="CHEBI:83421"/>
        <dbReference type="ChEBI" id="CHEBI:456216"/>
        <dbReference type="EC" id="2.7.11.1"/>
    </reaction>
</comment>
<dbReference type="InterPro" id="IPR011009">
    <property type="entry name" value="Kinase-like_dom_sf"/>
</dbReference>